<dbReference type="Pfam" id="PF00583">
    <property type="entry name" value="Acetyltransf_1"/>
    <property type="match status" value="1"/>
</dbReference>
<evidence type="ECO:0000313" key="2">
    <source>
        <dbReference type="EMBL" id="MFC0541012.1"/>
    </source>
</evidence>
<accession>A0ABV6MLG0</accession>
<dbReference type="PROSITE" id="PS51186">
    <property type="entry name" value="GNAT"/>
    <property type="match status" value="1"/>
</dbReference>
<dbReference type="GO" id="GO:0016746">
    <property type="term" value="F:acyltransferase activity"/>
    <property type="evidence" value="ECO:0007669"/>
    <property type="project" value="UniProtKB-KW"/>
</dbReference>
<gene>
    <name evidence="2" type="ORF">ACFFH7_05940</name>
</gene>
<keyword evidence="2" id="KW-0808">Transferase</keyword>
<dbReference type="Proteomes" id="UP001589810">
    <property type="component" value="Unassembled WGS sequence"/>
</dbReference>
<proteinExistence type="predicted"/>
<protein>
    <submittedName>
        <fullName evidence="2">GNAT family N-acetyltransferase</fullName>
        <ecNumber evidence="2">2.3.1.-</ecNumber>
    </submittedName>
</protein>
<dbReference type="InterPro" id="IPR016181">
    <property type="entry name" value="Acyl_CoA_acyltransferase"/>
</dbReference>
<dbReference type="InterPro" id="IPR000182">
    <property type="entry name" value="GNAT_dom"/>
</dbReference>
<name>A0ABV6MLG0_9PSEU</name>
<dbReference type="RefSeq" id="WP_273939844.1">
    <property type="nucleotide sequence ID" value="NZ_CP097263.1"/>
</dbReference>
<dbReference type="EMBL" id="JBHLUD010000001">
    <property type="protein sequence ID" value="MFC0541012.1"/>
    <property type="molecule type" value="Genomic_DNA"/>
</dbReference>
<organism evidence="2 3">
    <name type="scientific">Kutzneria chonburiensis</name>
    <dbReference type="NCBI Taxonomy" id="1483604"/>
    <lineage>
        <taxon>Bacteria</taxon>
        <taxon>Bacillati</taxon>
        <taxon>Actinomycetota</taxon>
        <taxon>Actinomycetes</taxon>
        <taxon>Pseudonocardiales</taxon>
        <taxon>Pseudonocardiaceae</taxon>
        <taxon>Kutzneria</taxon>
    </lineage>
</organism>
<keyword evidence="2" id="KW-0012">Acyltransferase</keyword>
<dbReference type="CDD" id="cd04301">
    <property type="entry name" value="NAT_SF"/>
    <property type="match status" value="1"/>
</dbReference>
<dbReference type="Gene3D" id="3.40.630.30">
    <property type="match status" value="1"/>
</dbReference>
<evidence type="ECO:0000259" key="1">
    <source>
        <dbReference type="PROSITE" id="PS51186"/>
    </source>
</evidence>
<reference evidence="2 3" key="1">
    <citation type="submission" date="2024-09" db="EMBL/GenBank/DDBJ databases">
        <authorList>
            <person name="Sun Q."/>
            <person name="Mori K."/>
        </authorList>
    </citation>
    <scope>NUCLEOTIDE SEQUENCE [LARGE SCALE GENOMIC DNA]</scope>
    <source>
        <strain evidence="2 3">TBRC 1432</strain>
    </source>
</reference>
<comment type="caution">
    <text evidence="2">The sequence shown here is derived from an EMBL/GenBank/DDBJ whole genome shotgun (WGS) entry which is preliminary data.</text>
</comment>
<dbReference type="EC" id="2.3.1.-" evidence="2"/>
<dbReference type="SUPFAM" id="SSF55729">
    <property type="entry name" value="Acyl-CoA N-acyltransferases (Nat)"/>
    <property type="match status" value="1"/>
</dbReference>
<feature type="domain" description="N-acetyltransferase" evidence="1">
    <location>
        <begin position="137"/>
        <end position="281"/>
    </location>
</feature>
<keyword evidence="3" id="KW-1185">Reference proteome</keyword>
<evidence type="ECO:0000313" key="3">
    <source>
        <dbReference type="Proteomes" id="UP001589810"/>
    </source>
</evidence>
<sequence>MTIRTPLFCGTDLAQRLERVEAGFMAKATEATTARRGDQVAFARAIAGGIACYAEPDSPFNKVAGLGFAGVPETDELAQVEQAFHDLGAPVQVELSNLAEPAVGQFLTDRGYRLAGYENVLGIALADLPAVEPPVGVEVRPCRDDESETALDLLLEAVLTPDTEGAATDEDFPRDALRNAIRDMDAAGTRRYLALIDGIPVATGALRISDGVAYFAGTATLAQHRRRGVQTALIASRLGMAKAAGCDIATVTTGPGTKSQQNVQRRGFDLLYTRALLLKTP</sequence>